<comment type="similarity">
    <text evidence="1">Belongs to the HscB family.</text>
</comment>
<evidence type="ECO:0000259" key="3">
    <source>
        <dbReference type="Pfam" id="PF07743"/>
    </source>
</evidence>
<dbReference type="Pfam" id="PF07743">
    <property type="entry name" value="HSCB_C"/>
    <property type="match status" value="1"/>
</dbReference>
<evidence type="ECO:0000256" key="1">
    <source>
        <dbReference type="ARBA" id="ARBA00010476"/>
    </source>
</evidence>
<keyword evidence="5" id="KW-1185">Reference proteome</keyword>
<dbReference type="PANTHER" id="PTHR14021">
    <property type="entry name" value="IRON-SULFUR CLUSTER CO-CHAPERONE PROTEIN HSCB"/>
    <property type="match status" value="1"/>
</dbReference>
<dbReference type="GO" id="GO:0005739">
    <property type="term" value="C:mitochondrion"/>
    <property type="evidence" value="ECO:0007669"/>
    <property type="project" value="TreeGrafter"/>
</dbReference>
<evidence type="ECO:0000256" key="2">
    <source>
        <dbReference type="ARBA" id="ARBA00023186"/>
    </source>
</evidence>
<dbReference type="Gene3D" id="1.20.1280.20">
    <property type="entry name" value="HscB, C-terminal domain"/>
    <property type="match status" value="1"/>
</dbReference>
<evidence type="ECO:0000313" key="5">
    <source>
        <dbReference type="Proteomes" id="UP000187209"/>
    </source>
</evidence>
<dbReference type="GO" id="GO:0001671">
    <property type="term" value="F:ATPase activator activity"/>
    <property type="evidence" value="ECO:0007669"/>
    <property type="project" value="InterPro"/>
</dbReference>
<organism evidence="4 5">
    <name type="scientific">Stentor coeruleus</name>
    <dbReference type="NCBI Taxonomy" id="5963"/>
    <lineage>
        <taxon>Eukaryota</taxon>
        <taxon>Sar</taxon>
        <taxon>Alveolata</taxon>
        <taxon>Ciliophora</taxon>
        <taxon>Postciliodesmatophora</taxon>
        <taxon>Heterotrichea</taxon>
        <taxon>Heterotrichida</taxon>
        <taxon>Stentoridae</taxon>
        <taxon>Stentor</taxon>
    </lineage>
</organism>
<gene>
    <name evidence="4" type="ORF">SteCoe_14945</name>
</gene>
<reference evidence="4 5" key="1">
    <citation type="submission" date="2016-11" db="EMBL/GenBank/DDBJ databases">
        <title>The macronuclear genome of Stentor coeruleus: a giant cell with tiny introns.</title>
        <authorList>
            <person name="Slabodnick M."/>
            <person name="Ruby J.G."/>
            <person name="Reiff S.B."/>
            <person name="Swart E.C."/>
            <person name="Gosai S."/>
            <person name="Prabakaran S."/>
            <person name="Witkowska E."/>
            <person name="Larue G.E."/>
            <person name="Fisher S."/>
            <person name="Freeman R.M."/>
            <person name="Gunawardena J."/>
            <person name="Chu W."/>
            <person name="Stover N.A."/>
            <person name="Gregory B.D."/>
            <person name="Nowacki M."/>
            <person name="Derisi J."/>
            <person name="Roy S.W."/>
            <person name="Marshall W.F."/>
            <person name="Sood P."/>
        </authorList>
    </citation>
    <scope>NUCLEOTIDE SEQUENCE [LARGE SCALE GENOMIC DNA]</scope>
    <source>
        <strain evidence="4">WM001</strain>
    </source>
</reference>
<evidence type="ECO:0000313" key="4">
    <source>
        <dbReference type="EMBL" id="OMJ84021.1"/>
    </source>
</evidence>
<dbReference type="SUPFAM" id="SSF46565">
    <property type="entry name" value="Chaperone J-domain"/>
    <property type="match status" value="1"/>
</dbReference>
<dbReference type="InterPro" id="IPR004640">
    <property type="entry name" value="HscB"/>
</dbReference>
<sequence length="198" mass="23152">MVMRAMGRRFSHICESLIKHPQYSKIFCPHCAKDPQLLECVNFFSLYMIPQGYVVDKPKLTARYKSFQSILHPDILKSKGIDNQDYSKLLQDGYRTLFDDVARAKYLLSLYNQDPDSITITDTDFLELMLEKRHGLDHSPQGDIIKLLNSVKGDIEKIKVLLKNYFDVFDWENAKDYTARLSFLIKLQEEARNKLDHL</sequence>
<protein>
    <recommendedName>
        <fullName evidence="3">Co-chaperone HscB C-terminal oligomerisation domain-containing protein</fullName>
    </recommendedName>
</protein>
<dbReference type="Proteomes" id="UP000187209">
    <property type="component" value="Unassembled WGS sequence"/>
</dbReference>
<dbReference type="NCBIfam" id="TIGR00714">
    <property type="entry name" value="hscB"/>
    <property type="match status" value="1"/>
</dbReference>
<dbReference type="GO" id="GO:0051087">
    <property type="term" value="F:protein-folding chaperone binding"/>
    <property type="evidence" value="ECO:0007669"/>
    <property type="project" value="InterPro"/>
</dbReference>
<accession>A0A1R2C4W5</accession>
<dbReference type="PANTHER" id="PTHR14021:SF15">
    <property type="entry name" value="IRON-SULFUR CLUSTER CO-CHAPERONE PROTEIN HSCB"/>
    <property type="match status" value="1"/>
</dbReference>
<comment type="caution">
    <text evidence="4">The sequence shown here is derived from an EMBL/GenBank/DDBJ whole genome shotgun (WGS) entry which is preliminary data.</text>
</comment>
<dbReference type="InterPro" id="IPR009073">
    <property type="entry name" value="HscB_oligo_C"/>
</dbReference>
<dbReference type="OrthoDB" id="448954at2759"/>
<dbReference type="InterPro" id="IPR036386">
    <property type="entry name" value="HscB_C_sf"/>
</dbReference>
<name>A0A1R2C4W5_9CILI</name>
<dbReference type="EMBL" id="MPUH01000283">
    <property type="protein sequence ID" value="OMJ84021.1"/>
    <property type="molecule type" value="Genomic_DNA"/>
</dbReference>
<feature type="domain" description="Co-chaperone HscB C-terminal oligomerisation" evidence="3">
    <location>
        <begin position="122"/>
        <end position="191"/>
    </location>
</feature>
<proteinExistence type="inferred from homology"/>
<dbReference type="SUPFAM" id="SSF47144">
    <property type="entry name" value="HSC20 (HSCB), C-terminal oligomerisation domain"/>
    <property type="match status" value="1"/>
</dbReference>
<dbReference type="InterPro" id="IPR036869">
    <property type="entry name" value="J_dom_sf"/>
</dbReference>
<keyword evidence="2" id="KW-0143">Chaperone</keyword>
<dbReference type="AlphaFoldDB" id="A0A1R2C4W5"/>
<dbReference type="GO" id="GO:0044571">
    <property type="term" value="P:[2Fe-2S] cluster assembly"/>
    <property type="evidence" value="ECO:0007669"/>
    <property type="project" value="InterPro"/>
</dbReference>
<dbReference type="GO" id="GO:0051259">
    <property type="term" value="P:protein complex oligomerization"/>
    <property type="evidence" value="ECO:0007669"/>
    <property type="project" value="InterPro"/>
</dbReference>
<dbReference type="Gene3D" id="1.10.287.110">
    <property type="entry name" value="DnaJ domain"/>
    <property type="match status" value="1"/>
</dbReference>